<name>A0A0F4LXV1_9LACO</name>
<dbReference type="EMBL" id="JXJQ01000006">
    <property type="protein sequence ID" value="KJY62396.1"/>
    <property type="molecule type" value="Genomic_DNA"/>
</dbReference>
<dbReference type="AlphaFoldDB" id="A0A0F4LXV1"/>
<dbReference type="SUPFAM" id="SSF47413">
    <property type="entry name" value="lambda repressor-like DNA-binding domains"/>
    <property type="match status" value="1"/>
</dbReference>
<dbReference type="CDD" id="cd00093">
    <property type="entry name" value="HTH_XRE"/>
    <property type="match status" value="1"/>
</dbReference>
<accession>A0A0F4LXV1</accession>
<sequence>MSIYQRIKDLVNDKHISIAQIERDLQLSNGSMAKWDKHSPKSENIVAVAKYLNVSTDYLLGRDTSKNKINPDKDVQTLQRMAEEYTPEQRKRAIKILELAMKYEEKNNNE</sequence>
<proteinExistence type="predicted"/>
<dbReference type="PROSITE" id="PS50943">
    <property type="entry name" value="HTH_CROC1"/>
    <property type="match status" value="1"/>
</dbReference>
<dbReference type="PATRIC" id="fig|1218492.5.peg.725"/>
<dbReference type="Proteomes" id="UP000033558">
    <property type="component" value="Unassembled WGS sequence"/>
</dbReference>
<dbReference type="Gene3D" id="1.10.260.40">
    <property type="entry name" value="lambda repressor-like DNA-binding domains"/>
    <property type="match status" value="1"/>
</dbReference>
<dbReference type="GO" id="GO:0003677">
    <property type="term" value="F:DNA binding"/>
    <property type="evidence" value="ECO:0007669"/>
    <property type="project" value="InterPro"/>
</dbReference>
<evidence type="ECO:0000259" key="1">
    <source>
        <dbReference type="PROSITE" id="PS50943"/>
    </source>
</evidence>
<dbReference type="InterPro" id="IPR010982">
    <property type="entry name" value="Lambda_DNA-bd_dom_sf"/>
</dbReference>
<evidence type="ECO:0000313" key="3">
    <source>
        <dbReference type="Proteomes" id="UP000033558"/>
    </source>
</evidence>
<organism evidence="2 3">
    <name type="scientific">Bombilactobacillus mellifer</name>
    <dbReference type="NCBI Taxonomy" id="1218492"/>
    <lineage>
        <taxon>Bacteria</taxon>
        <taxon>Bacillati</taxon>
        <taxon>Bacillota</taxon>
        <taxon>Bacilli</taxon>
        <taxon>Lactobacillales</taxon>
        <taxon>Lactobacillaceae</taxon>
        <taxon>Bombilactobacillus</taxon>
    </lineage>
</organism>
<gene>
    <name evidence="2" type="ORF">JG30_06000</name>
</gene>
<dbReference type="InterPro" id="IPR001387">
    <property type="entry name" value="Cro/C1-type_HTH"/>
</dbReference>
<protein>
    <submittedName>
        <fullName evidence="2">Transcriptional regulator</fullName>
    </submittedName>
</protein>
<dbReference type="RefSeq" id="WP_046316076.1">
    <property type="nucleotide sequence ID" value="NZ_JBHSZT010000001.1"/>
</dbReference>
<dbReference type="HOGENOM" id="CLU_066192_4_0_9"/>
<dbReference type="OrthoDB" id="9805856at2"/>
<feature type="domain" description="HTH cro/C1-type" evidence="1">
    <location>
        <begin position="7"/>
        <end position="59"/>
    </location>
</feature>
<dbReference type="SMART" id="SM00530">
    <property type="entry name" value="HTH_XRE"/>
    <property type="match status" value="1"/>
</dbReference>
<reference evidence="2 3" key="1">
    <citation type="submission" date="2015-01" db="EMBL/GenBank/DDBJ databases">
        <title>Comparative genomics of the lactic acid bacteria isolated from the honey bee gut.</title>
        <authorList>
            <person name="Ellegaard K.M."/>
            <person name="Tamarit D."/>
            <person name="Javelind E."/>
            <person name="Olofsson T."/>
            <person name="Andersson S.G."/>
            <person name="Vasquez A."/>
        </authorList>
    </citation>
    <scope>NUCLEOTIDE SEQUENCE [LARGE SCALE GENOMIC DNA]</scope>
    <source>
        <strain evidence="2 3">Bin4</strain>
    </source>
</reference>
<keyword evidence="3" id="KW-1185">Reference proteome</keyword>
<dbReference type="STRING" id="1218492.JG30_06000"/>
<comment type="caution">
    <text evidence="2">The sequence shown here is derived from an EMBL/GenBank/DDBJ whole genome shotgun (WGS) entry which is preliminary data.</text>
</comment>
<evidence type="ECO:0000313" key="2">
    <source>
        <dbReference type="EMBL" id="KJY62396.1"/>
    </source>
</evidence>